<feature type="compositionally biased region" description="Low complexity" evidence="5">
    <location>
        <begin position="514"/>
        <end position="532"/>
    </location>
</feature>
<dbReference type="PANTHER" id="PTHR10579">
    <property type="entry name" value="CALCIUM-ACTIVATED CHLORIDE CHANNEL REGULATOR"/>
    <property type="match status" value="1"/>
</dbReference>
<name>A0A2P6Q205_ROSCH</name>
<dbReference type="SUPFAM" id="SSF53300">
    <property type="entry name" value="vWA-like"/>
    <property type="match status" value="1"/>
</dbReference>
<proteinExistence type="predicted"/>
<dbReference type="Proteomes" id="UP000238479">
    <property type="component" value="Chromosome 5"/>
</dbReference>
<dbReference type="SUPFAM" id="SSF57850">
    <property type="entry name" value="RING/U-box"/>
    <property type="match status" value="1"/>
</dbReference>
<dbReference type="SMART" id="SM00184">
    <property type="entry name" value="RING"/>
    <property type="match status" value="1"/>
</dbReference>
<dbReference type="InterPro" id="IPR001841">
    <property type="entry name" value="Znf_RING"/>
</dbReference>
<feature type="region of interest" description="Disordered" evidence="5">
    <location>
        <begin position="508"/>
        <end position="532"/>
    </location>
</feature>
<feature type="domain" description="RING-type" evidence="6">
    <location>
        <begin position="99"/>
        <end position="148"/>
    </location>
</feature>
<dbReference type="InterPro" id="IPR036465">
    <property type="entry name" value="vWFA_dom_sf"/>
</dbReference>
<dbReference type="InterPro" id="IPR013083">
    <property type="entry name" value="Znf_RING/FYVE/PHD"/>
</dbReference>
<evidence type="ECO:0000256" key="2">
    <source>
        <dbReference type="ARBA" id="ARBA00022771"/>
    </source>
</evidence>
<reference evidence="7 8" key="1">
    <citation type="journal article" date="2018" name="Nat. Genet.">
        <title>The Rosa genome provides new insights in the design of modern roses.</title>
        <authorList>
            <person name="Bendahmane M."/>
        </authorList>
    </citation>
    <scope>NUCLEOTIDE SEQUENCE [LARGE SCALE GENOMIC DNA]</scope>
    <source>
        <strain evidence="8">cv. Old Blush</strain>
    </source>
</reference>
<dbReference type="InterPro" id="IPR051266">
    <property type="entry name" value="CLCR"/>
</dbReference>
<evidence type="ECO:0000256" key="1">
    <source>
        <dbReference type="ARBA" id="ARBA00022723"/>
    </source>
</evidence>
<accession>A0A2P6Q205</accession>
<dbReference type="PROSITE" id="PS50089">
    <property type="entry name" value="ZF_RING_2"/>
    <property type="match status" value="1"/>
</dbReference>
<dbReference type="PANTHER" id="PTHR10579:SF47">
    <property type="entry name" value="OS09G0298500 PROTEIN"/>
    <property type="match status" value="1"/>
</dbReference>
<sequence length="560" mass="61443">MGGGGGLRKAAKKMVVAAANACGGSFSSRRKPLVDPIVFFDHTTATASISGSSAVSPTNSTAAEEEEEEEEECIAKEMESAITNSNNVPSSSSSNKNLCAICLDPLSYHSKGRISGQAIFTAQCSHAFHFACISSNVRHGSVTCPICRAHWTQLPRNLNPPGGSLSSCNPTDPILQILDDSIATFRIHRRSFLRSARYDDDDPIEPPDHMPNFPRLQFSLAPLPPSTPPHSFQPSWCTTHPYHPPPHHLSYSSTSLLQSPTRPKPYTTMYASSDRAYLSVKLAEQRATDFVLVASPNGPHLRLLKQCMALVVFSLRPIDRLAIVTYSSAAARVFPLRRMTSYGKRTAQQVIDRLFYMGQADPVEGLKKGIKILQDRVYKNQNSGILHLSDTPTRSYHAALNMDVPIPVHRFHVGFGFGTSNGFIMHEFEEFLRRLIGGVVREIQLRISTTEEASSRIVRIGELRNGEERKILVDLSVCGHICVGYSYIEDGEIDEPITTGETMVSIGDGKSNMSATEAASAGSGTSGPIIGGRPSSADSWDYHDPYMARRWAKHLHGYRL</sequence>
<keyword evidence="8" id="KW-1185">Reference proteome</keyword>
<evidence type="ECO:0000313" key="7">
    <source>
        <dbReference type="EMBL" id="PRQ28169.1"/>
    </source>
</evidence>
<keyword evidence="1" id="KW-0479">Metal-binding</keyword>
<feature type="region of interest" description="Disordered" evidence="5">
    <location>
        <begin position="50"/>
        <end position="69"/>
    </location>
</feature>
<dbReference type="EMBL" id="PDCK01000043">
    <property type="protein sequence ID" value="PRQ28169.1"/>
    <property type="molecule type" value="Genomic_DNA"/>
</dbReference>
<evidence type="ECO:0000313" key="8">
    <source>
        <dbReference type="Proteomes" id="UP000238479"/>
    </source>
</evidence>
<evidence type="ECO:0000256" key="4">
    <source>
        <dbReference type="PROSITE-ProRule" id="PRU00175"/>
    </source>
</evidence>
<dbReference type="Gramene" id="PRQ28169">
    <property type="protein sequence ID" value="PRQ28169"/>
    <property type="gene ID" value="RchiOBHm_Chr5g0000121"/>
</dbReference>
<dbReference type="STRING" id="74649.A0A2P6Q205"/>
<dbReference type="Gene3D" id="3.30.40.10">
    <property type="entry name" value="Zinc/RING finger domain, C3HC4 (zinc finger)"/>
    <property type="match status" value="1"/>
</dbReference>
<evidence type="ECO:0000259" key="6">
    <source>
        <dbReference type="PROSITE" id="PS50089"/>
    </source>
</evidence>
<dbReference type="Gene3D" id="3.40.50.410">
    <property type="entry name" value="von Willebrand factor, type A domain"/>
    <property type="match status" value="1"/>
</dbReference>
<keyword evidence="3" id="KW-0862">Zinc</keyword>
<dbReference type="OMA" id="CTHVYVE"/>
<gene>
    <name evidence="7" type="ORF">RchiOBHm_Chr5g0000121</name>
</gene>
<organism evidence="7 8">
    <name type="scientific">Rosa chinensis</name>
    <name type="common">China rose</name>
    <dbReference type="NCBI Taxonomy" id="74649"/>
    <lineage>
        <taxon>Eukaryota</taxon>
        <taxon>Viridiplantae</taxon>
        <taxon>Streptophyta</taxon>
        <taxon>Embryophyta</taxon>
        <taxon>Tracheophyta</taxon>
        <taxon>Spermatophyta</taxon>
        <taxon>Magnoliopsida</taxon>
        <taxon>eudicotyledons</taxon>
        <taxon>Gunneridae</taxon>
        <taxon>Pentapetalae</taxon>
        <taxon>rosids</taxon>
        <taxon>fabids</taxon>
        <taxon>Rosales</taxon>
        <taxon>Rosaceae</taxon>
        <taxon>Rosoideae</taxon>
        <taxon>Rosoideae incertae sedis</taxon>
        <taxon>Rosa</taxon>
    </lineage>
</organism>
<dbReference type="InterPro" id="IPR018957">
    <property type="entry name" value="Znf_C3HC4_RING-type"/>
</dbReference>
<protein>
    <submittedName>
        <fullName evidence="7">Putative chromatin regulator PHD family</fullName>
    </submittedName>
</protein>
<evidence type="ECO:0000256" key="3">
    <source>
        <dbReference type="ARBA" id="ARBA00022833"/>
    </source>
</evidence>
<dbReference type="OrthoDB" id="687730at2759"/>
<dbReference type="Pfam" id="PF00097">
    <property type="entry name" value="zf-C3HC4"/>
    <property type="match status" value="1"/>
</dbReference>
<dbReference type="GO" id="GO:0008270">
    <property type="term" value="F:zinc ion binding"/>
    <property type="evidence" value="ECO:0007669"/>
    <property type="project" value="UniProtKB-KW"/>
</dbReference>
<comment type="caution">
    <text evidence="7">The sequence shown here is derived from an EMBL/GenBank/DDBJ whole genome shotgun (WGS) entry which is preliminary data.</text>
</comment>
<evidence type="ECO:0000256" key="5">
    <source>
        <dbReference type="SAM" id="MobiDB-lite"/>
    </source>
</evidence>
<keyword evidence="2 4" id="KW-0863">Zinc-finger</keyword>
<dbReference type="AlphaFoldDB" id="A0A2P6Q205"/>